<comment type="caution">
    <text evidence="2">The sequence shown here is derived from an EMBL/GenBank/DDBJ whole genome shotgun (WGS) entry which is preliminary data.</text>
</comment>
<sequence>MRVKKYIQQRSYSMNILLTGATGFVGKRLIKELIVEGHELYLLVRSEYKYQTLLESLSKSDAQKVHAIYGDITSINLGISQLVADDLKHNIDAIYHMAALLSFDENRKDETFRINVEGTKNVLEFAKAIAVTKFIYVSTAYTLGKKTYASETLHNTNGLFVNPYEESKCATEHLALEYNKYFEVSIMRPSIIIGDSVTGEADTTFALYGLLRGLKLLKRKVSKQDNWQETNYRLKIEPKTASNIVPVDYVAKVLALGLKYAEANKIYHITNPNPPSHESVFELIREVLDFPNLELSPHLEPQYFSEMELFLNSPLSVFHEYWDRTITFEIENTKELLSSAGEKELDLTLETLKKIISTFVADKVAVE</sequence>
<accession>A0A263BWG9</accession>
<organism evidence="2 3">
    <name type="scientific">Lottiidibacillus patelloidae</name>
    <dbReference type="NCBI Taxonomy" id="2670334"/>
    <lineage>
        <taxon>Bacteria</taxon>
        <taxon>Bacillati</taxon>
        <taxon>Bacillota</taxon>
        <taxon>Bacilli</taxon>
        <taxon>Bacillales</taxon>
        <taxon>Bacillaceae</taxon>
        <taxon>Lottiidibacillus</taxon>
    </lineage>
</organism>
<dbReference type="Gene3D" id="3.40.50.720">
    <property type="entry name" value="NAD(P)-binding Rossmann-like Domain"/>
    <property type="match status" value="1"/>
</dbReference>
<gene>
    <name evidence="2" type="ORF">CIB95_00485</name>
</gene>
<dbReference type="InterPro" id="IPR026055">
    <property type="entry name" value="FAR"/>
</dbReference>
<evidence type="ECO:0000313" key="2">
    <source>
        <dbReference type="EMBL" id="OZM58091.1"/>
    </source>
</evidence>
<dbReference type="SUPFAM" id="SSF51735">
    <property type="entry name" value="NAD(P)-binding Rossmann-fold domains"/>
    <property type="match status" value="1"/>
</dbReference>
<dbReference type="AlphaFoldDB" id="A0A263BWG9"/>
<dbReference type="InterPro" id="IPR036291">
    <property type="entry name" value="NAD(P)-bd_dom_sf"/>
</dbReference>
<reference evidence="2 3" key="2">
    <citation type="submission" date="2017-09" db="EMBL/GenBank/DDBJ databases">
        <title>Bacillus patelloidae sp. nov., isolated from the intestinal tract of a marine limpet.</title>
        <authorList>
            <person name="Liu R."/>
            <person name="Dong C."/>
            <person name="Shao Z."/>
        </authorList>
    </citation>
    <scope>NUCLEOTIDE SEQUENCE [LARGE SCALE GENOMIC DNA]</scope>
    <source>
        <strain evidence="2 3">SA5d-4</strain>
    </source>
</reference>
<evidence type="ECO:0000313" key="3">
    <source>
        <dbReference type="Proteomes" id="UP000217083"/>
    </source>
</evidence>
<keyword evidence="3" id="KW-1185">Reference proteome</keyword>
<feature type="domain" description="Thioester reductase (TE)" evidence="1">
    <location>
        <begin position="18"/>
        <end position="253"/>
    </location>
</feature>
<dbReference type="PANTHER" id="PTHR11011">
    <property type="entry name" value="MALE STERILITY PROTEIN 2-RELATED"/>
    <property type="match status" value="1"/>
</dbReference>
<dbReference type="EMBL" id="NPIA01000001">
    <property type="protein sequence ID" value="OZM58091.1"/>
    <property type="molecule type" value="Genomic_DNA"/>
</dbReference>
<evidence type="ECO:0000259" key="1">
    <source>
        <dbReference type="Pfam" id="PF07993"/>
    </source>
</evidence>
<dbReference type="Pfam" id="PF07993">
    <property type="entry name" value="NAD_binding_4"/>
    <property type="match status" value="1"/>
</dbReference>
<dbReference type="GO" id="GO:0080019">
    <property type="term" value="F:alcohol-forming very long-chain fatty acyl-CoA reductase activity"/>
    <property type="evidence" value="ECO:0007669"/>
    <property type="project" value="InterPro"/>
</dbReference>
<reference evidence="3" key="1">
    <citation type="submission" date="2017-08" db="EMBL/GenBank/DDBJ databases">
        <authorList>
            <person name="Huang Z."/>
        </authorList>
    </citation>
    <scope>NUCLEOTIDE SEQUENCE [LARGE SCALE GENOMIC DNA]</scope>
    <source>
        <strain evidence="3">SA5d-4</strain>
    </source>
</reference>
<dbReference type="InterPro" id="IPR013120">
    <property type="entry name" value="FAR_NAD-bd"/>
</dbReference>
<dbReference type="Proteomes" id="UP000217083">
    <property type="component" value="Unassembled WGS sequence"/>
</dbReference>
<name>A0A263BWG9_9BACI</name>
<protein>
    <recommendedName>
        <fullName evidence="1">Thioester reductase (TE) domain-containing protein</fullName>
    </recommendedName>
</protein>
<proteinExistence type="predicted"/>